<gene>
    <name evidence="1" type="ORF">LMG3415_00275</name>
    <name evidence="2" type="ORF">N5C72_27265</name>
</gene>
<evidence type="ECO:0008006" key="5">
    <source>
        <dbReference type="Google" id="ProtNLM"/>
    </source>
</evidence>
<dbReference type="Proteomes" id="UP000507140">
    <property type="component" value="Unassembled WGS sequence"/>
</dbReference>
<dbReference type="EMBL" id="JAOBZK010000072">
    <property type="protein sequence ID" value="MDH1181790.1"/>
    <property type="molecule type" value="Genomic_DNA"/>
</dbReference>
<dbReference type="EMBL" id="CADIKR010000001">
    <property type="protein sequence ID" value="CAB3818458.1"/>
    <property type="molecule type" value="Genomic_DNA"/>
</dbReference>
<dbReference type="AlphaFoldDB" id="A0ABD4Z2A3"/>
<name>A0ABD4Z2A3_9BURK</name>
<comment type="caution">
    <text evidence="2">The sequence shown here is derived from an EMBL/GenBank/DDBJ whole genome shotgun (WGS) entry which is preliminary data.</text>
</comment>
<reference evidence="1 3" key="1">
    <citation type="submission" date="2020-04" db="EMBL/GenBank/DDBJ databases">
        <authorList>
            <person name="De Canck E."/>
        </authorList>
    </citation>
    <scope>NUCLEOTIDE SEQUENCE [LARGE SCALE GENOMIC DNA]</scope>
    <source>
        <strain evidence="1 3">LMG 3415</strain>
    </source>
</reference>
<reference evidence="2 4" key="2">
    <citation type="submission" date="2022-09" db="EMBL/GenBank/DDBJ databases">
        <title>Intensive care unit water sources are persistently colonized with multi-drug resistant bacteria and are the site of extensive horizontal gene transfer of antibiotic resistance genes.</title>
        <authorList>
            <person name="Diorio-Toth L."/>
        </authorList>
    </citation>
    <scope>NUCLEOTIDE SEQUENCE [LARGE SCALE GENOMIC DNA]</scope>
    <source>
        <strain evidence="2 4">GD03967</strain>
    </source>
</reference>
<dbReference type="RefSeq" id="WP_128829556.1">
    <property type="nucleotide sequence ID" value="NZ_CADIJP010000009.1"/>
</dbReference>
<sequence>MSPYFEVPLEQLPQRVDSLIEAAHQGARIVVLRDGQPYAQIRPVNPMMSENAHWAVESIKTFPAIQHDSYESWWAAVKPVHE</sequence>
<proteinExistence type="predicted"/>
<accession>A0ABD4Z2A3</accession>
<organism evidence="2 4">
    <name type="scientific">Achromobacter mucicolens</name>
    <dbReference type="NCBI Taxonomy" id="1389922"/>
    <lineage>
        <taxon>Bacteria</taxon>
        <taxon>Pseudomonadati</taxon>
        <taxon>Pseudomonadota</taxon>
        <taxon>Betaproteobacteria</taxon>
        <taxon>Burkholderiales</taxon>
        <taxon>Alcaligenaceae</taxon>
        <taxon>Achromobacter</taxon>
    </lineage>
</organism>
<protein>
    <recommendedName>
        <fullName evidence="5">Antitoxin</fullName>
    </recommendedName>
</protein>
<keyword evidence="3" id="KW-1185">Reference proteome</keyword>
<evidence type="ECO:0000313" key="3">
    <source>
        <dbReference type="Proteomes" id="UP000507140"/>
    </source>
</evidence>
<evidence type="ECO:0000313" key="2">
    <source>
        <dbReference type="EMBL" id="MDH1181790.1"/>
    </source>
</evidence>
<evidence type="ECO:0000313" key="1">
    <source>
        <dbReference type="EMBL" id="CAB3818458.1"/>
    </source>
</evidence>
<evidence type="ECO:0000313" key="4">
    <source>
        <dbReference type="Proteomes" id="UP001158644"/>
    </source>
</evidence>
<dbReference type="Proteomes" id="UP001158644">
    <property type="component" value="Unassembled WGS sequence"/>
</dbReference>